<dbReference type="OrthoDB" id="9989112at2759"/>
<dbReference type="InterPro" id="IPR027417">
    <property type="entry name" value="P-loop_NTPase"/>
</dbReference>
<comment type="subcellular location">
    <subcellularLocation>
        <location evidence="7">Endomembrane system</location>
        <topology evidence="7">Lipid-anchor</topology>
    </subcellularLocation>
</comment>
<dbReference type="CDD" id="cd01868">
    <property type="entry name" value="Rab11_like"/>
    <property type="match status" value="1"/>
</dbReference>
<evidence type="ECO:0000313" key="9">
    <source>
        <dbReference type="EMBL" id="CDW75056.1"/>
    </source>
</evidence>
<protein>
    <submittedName>
        <fullName evidence="9">Rab11 family gtpase</fullName>
    </submittedName>
</protein>
<evidence type="ECO:0000256" key="7">
    <source>
        <dbReference type="ARBA" id="ARBA00037868"/>
    </source>
</evidence>
<keyword evidence="10" id="KW-1185">Reference proteome</keyword>
<dbReference type="GO" id="GO:0003924">
    <property type="term" value="F:GTPase activity"/>
    <property type="evidence" value="ECO:0007669"/>
    <property type="project" value="InterPro"/>
</dbReference>
<dbReference type="AlphaFoldDB" id="A0A077ZYN3"/>
<dbReference type="SMART" id="SM00174">
    <property type="entry name" value="RHO"/>
    <property type="match status" value="1"/>
</dbReference>
<dbReference type="PROSITE" id="PS51419">
    <property type="entry name" value="RAB"/>
    <property type="match status" value="1"/>
</dbReference>
<dbReference type="Gene3D" id="3.40.50.300">
    <property type="entry name" value="P-loop containing nucleotide triphosphate hydrolases"/>
    <property type="match status" value="1"/>
</dbReference>
<sequence>MSMISPDQDHYDHLFKIVLIGDSGVGKSNLLLRYTKNQFKINSQSTIGVEFATRGIKVEDQYVRAQIWDTAGQERYRAITNAYYRNAVGALLVYDITKYSTFQNIERWFAELREHAECNISVLLVGNKSDLRQSRAVSFDEASSYAKKHNIAFIETSALDSTNVEKAFVKVIHDIYHQTIKENQQDFEAQQNQDYGETSSVRNDRTGMSKQRNLRLHREEASQGYGKNNEGNATTSGSDPQLNLQSCCFKQ</sequence>
<evidence type="ECO:0000313" key="10">
    <source>
        <dbReference type="Proteomes" id="UP000039865"/>
    </source>
</evidence>
<keyword evidence="2" id="KW-0547">Nucleotide-binding</keyword>
<dbReference type="PROSITE" id="PS51420">
    <property type="entry name" value="RHO"/>
    <property type="match status" value="1"/>
</dbReference>
<dbReference type="GO" id="GO:0005525">
    <property type="term" value="F:GTP binding"/>
    <property type="evidence" value="ECO:0007669"/>
    <property type="project" value="UniProtKB-KW"/>
</dbReference>
<dbReference type="InterPro" id="IPR005225">
    <property type="entry name" value="Small_GTP-bd"/>
</dbReference>
<dbReference type="InterPro" id="IPR001806">
    <property type="entry name" value="Small_GTPase"/>
</dbReference>
<dbReference type="SUPFAM" id="SSF52540">
    <property type="entry name" value="P-loop containing nucleoside triphosphate hydrolases"/>
    <property type="match status" value="1"/>
</dbReference>
<evidence type="ECO:0000256" key="2">
    <source>
        <dbReference type="ARBA" id="ARBA00022741"/>
    </source>
</evidence>
<dbReference type="PROSITE" id="PS51421">
    <property type="entry name" value="RAS"/>
    <property type="match status" value="1"/>
</dbReference>
<dbReference type="EMBL" id="CCKQ01003918">
    <property type="protein sequence ID" value="CDW75056.1"/>
    <property type="molecule type" value="Genomic_DNA"/>
</dbReference>
<dbReference type="PRINTS" id="PR00449">
    <property type="entry name" value="RASTRNSFRMNG"/>
</dbReference>
<dbReference type="SMART" id="SM00175">
    <property type="entry name" value="RAB"/>
    <property type="match status" value="1"/>
</dbReference>
<dbReference type="SMART" id="SM00176">
    <property type="entry name" value="RAN"/>
    <property type="match status" value="1"/>
</dbReference>
<organism evidence="9 10">
    <name type="scientific">Stylonychia lemnae</name>
    <name type="common">Ciliate</name>
    <dbReference type="NCBI Taxonomy" id="5949"/>
    <lineage>
        <taxon>Eukaryota</taxon>
        <taxon>Sar</taxon>
        <taxon>Alveolata</taxon>
        <taxon>Ciliophora</taxon>
        <taxon>Intramacronucleata</taxon>
        <taxon>Spirotrichea</taxon>
        <taxon>Stichotrichia</taxon>
        <taxon>Sporadotrichida</taxon>
        <taxon>Oxytrichidae</taxon>
        <taxon>Stylonychinae</taxon>
        <taxon>Stylonychia</taxon>
    </lineage>
</organism>
<evidence type="ECO:0000256" key="8">
    <source>
        <dbReference type="SAM" id="MobiDB-lite"/>
    </source>
</evidence>
<evidence type="ECO:0000256" key="6">
    <source>
        <dbReference type="ARBA" id="ARBA00023289"/>
    </source>
</evidence>
<feature type="compositionally biased region" description="Polar residues" evidence="8">
    <location>
        <begin position="225"/>
        <end position="241"/>
    </location>
</feature>
<evidence type="ECO:0000256" key="3">
    <source>
        <dbReference type="ARBA" id="ARBA00023134"/>
    </source>
</evidence>
<keyword evidence="3" id="KW-0342">GTP-binding</keyword>
<comment type="similarity">
    <text evidence="1">Belongs to the small GTPase superfamily. Rab family.</text>
</comment>
<keyword evidence="5" id="KW-0449">Lipoprotein</keyword>
<dbReference type="PANTHER" id="PTHR47979">
    <property type="entry name" value="DRAB11-RELATED"/>
    <property type="match status" value="1"/>
</dbReference>
<dbReference type="OMA" id="FAENHTM"/>
<dbReference type="InParanoid" id="A0A077ZYN3"/>
<evidence type="ECO:0000256" key="4">
    <source>
        <dbReference type="ARBA" id="ARBA00023136"/>
    </source>
</evidence>
<evidence type="ECO:0000256" key="5">
    <source>
        <dbReference type="ARBA" id="ARBA00023288"/>
    </source>
</evidence>
<feature type="region of interest" description="Disordered" evidence="8">
    <location>
        <begin position="188"/>
        <end position="241"/>
    </location>
</feature>
<name>A0A077ZYN3_STYLE</name>
<dbReference type="Pfam" id="PF00071">
    <property type="entry name" value="Ras"/>
    <property type="match status" value="1"/>
</dbReference>
<evidence type="ECO:0000256" key="1">
    <source>
        <dbReference type="ARBA" id="ARBA00006270"/>
    </source>
</evidence>
<dbReference type="InterPro" id="IPR050209">
    <property type="entry name" value="Rab_GTPases_membrane_traffic"/>
</dbReference>
<dbReference type="SMART" id="SM00173">
    <property type="entry name" value="RAS"/>
    <property type="match status" value="1"/>
</dbReference>
<dbReference type="NCBIfam" id="TIGR00231">
    <property type="entry name" value="small_GTP"/>
    <property type="match status" value="1"/>
</dbReference>
<proteinExistence type="inferred from homology"/>
<dbReference type="Proteomes" id="UP000039865">
    <property type="component" value="Unassembled WGS sequence"/>
</dbReference>
<accession>A0A077ZYN3</accession>
<dbReference type="FunFam" id="3.40.50.300:FF:000067">
    <property type="entry name" value="ras-related protein RABA1f"/>
    <property type="match status" value="1"/>
</dbReference>
<reference evidence="9 10" key="1">
    <citation type="submission" date="2014-06" db="EMBL/GenBank/DDBJ databases">
        <authorList>
            <person name="Swart Estienne"/>
        </authorList>
    </citation>
    <scope>NUCLEOTIDE SEQUENCE [LARGE SCALE GENOMIC DNA]</scope>
    <source>
        <strain evidence="9 10">130c</strain>
    </source>
</reference>
<gene>
    <name evidence="9" type="primary">Contig8129.g8667</name>
    <name evidence="9" type="ORF">STYLEM_4042</name>
</gene>
<feature type="compositionally biased region" description="Polar residues" evidence="8">
    <location>
        <begin position="188"/>
        <end position="201"/>
    </location>
</feature>
<keyword evidence="4" id="KW-0472">Membrane</keyword>
<keyword evidence="6" id="KW-0636">Prenylation</keyword>
<dbReference type="GO" id="GO:0012505">
    <property type="term" value="C:endomembrane system"/>
    <property type="evidence" value="ECO:0007669"/>
    <property type="project" value="UniProtKB-SubCell"/>
</dbReference>